<feature type="compositionally biased region" description="Polar residues" evidence="7">
    <location>
        <begin position="159"/>
        <end position="168"/>
    </location>
</feature>
<sequence length="220" mass="24047">MLLLKTFAPWLLLAFLGQQVSVSSGARNKTRGANKTVAIPAPGRAQRSESKGAATGRGKFSLKDKMQCTWAARNAGNSVKLLVKCENPEARVKGGVTDMQCEYNAKPQTCPGYRSDPKGFWRQVSRAFKRLQGKVCRDDRALLKAGMCKRAPFKLDISTSSLSAQSGDPETPPPRPRTTSPGPTACTKRADHRKTAEEYCSSSWASVCSFFFSMLQSEDC</sequence>
<keyword evidence="10" id="KW-1185">Reference proteome</keyword>
<evidence type="ECO:0000313" key="9">
    <source>
        <dbReference type="EMBL" id="GLD52176.1"/>
    </source>
</evidence>
<feature type="compositionally biased region" description="Polar residues" evidence="7">
    <location>
        <begin position="24"/>
        <end position="33"/>
    </location>
</feature>
<feature type="chain" id="PRO_5042104506" evidence="8">
    <location>
        <begin position="26"/>
        <end position="220"/>
    </location>
</feature>
<accession>A0AAD3MEI8</accession>
<keyword evidence="5" id="KW-1015">Disulfide bond</keyword>
<feature type="region of interest" description="Disordered" evidence="7">
    <location>
        <begin position="24"/>
        <end position="58"/>
    </location>
</feature>
<dbReference type="Proteomes" id="UP001279410">
    <property type="component" value="Unassembled WGS sequence"/>
</dbReference>
<evidence type="ECO:0000256" key="8">
    <source>
        <dbReference type="SAM" id="SignalP"/>
    </source>
</evidence>
<dbReference type="GO" id="GO:0019838">
    <property type="term" value="F:growth factor binding"/>
    <property type="evidence" value="ECO:0007669"/>
    <property type="project" value="UniProtKB-KW"/>
</dbReference>
<keyword evidence="6" id="KW-0340">Growth factor binding</keyword>
<dbReference type="Pfam" id="PF06473">
    <property type="entry name" value="FGF-BP1"/>
    <property type="match status" value="1"/>
</dbReference>
<feature type="region of interest" description="Disordered" evidence="7">
    <location>
        <begin position="159"/>
        <end position="190"/>
    </location>
</feature>
<comment type="caution">
    <text evidence="9">The sequence shown here is derived from an EMBL/GenBank/DDBJ whole genome shotgun (WGS) entry which is preliminary data.</text>
</comment>
<keyword evidence="4 8" id="KW-0732">Signal</keyword>
<proteinExistence type="inferred from homology"/>
<dbReference type="GO" id="GO:0007267">
    <property type="term" value="P:cell-cell signaling"/>
    <property type="evidence" value="ECO:0007669"/>
    <property type="project" value="TreeGrafter"/>
</dbReference>
<dbReference type="PANTHER" id="PTHR15258">
    <property type="entry name" value="FGF BINDING PROTEIN-RELATED"/>
    <property type="match status" value="1"/>
</dbReference>
<dbReference type="GO" id="GO:0005576">
    <property type="term" value="C:extracellular region"/>
    <property type="evidence" value="ECO:0007669"/>
    <property type="project" value="UniProtKB-SubCell"/>
</dbReference>
<evidence type="ECO:0000256" key="7">
    <source>
        <dbReference type="SAM" id="MobiDB-lite"/>
    </source>
</evidence>
<evidence type="ECO:0000256" key="4">
    <source>
        <dbReference type="ARBA" id="ARBA00022729"/>
    </source>
</evidence>
<evidence type="ECO:0000256" key="2">
    <source>
        <dbReference type="ARBA" id="ARBA00008326"/>
    </source>
</evidence>
<dbReference type="InterPro" id="IPR010510">
    <property type="entry name" value="FGF1-bd"/>
</dbReference>
<organism evidence="9 10">
    <name type="scientific">Lates japonicus</name>
    <name type="common">Japanese lates</name>
    <dbReference type="NCBI Taxonomy" id="270547"/>
    <lineage>
        <taxon>Eukaryota</taxon>
        <taxon>Metazoa</taxon>
        <taxon>Chordata</taxon>
        <taxon>Craniata</taxon>
        <taxon>Vertebrata</taxon>
        <taxon>Euteleostomi</taxon>
        <taxon>Actinopterygii</taxon>
        <taxon>Neopterygii</taxon>
        <taxon>Teleostei</taxon>
        <taxon>Neoteleostei</taxon>
        <taxon>Acanthomorphata</taxon>
        <taxon>Carangaria</taxon>
        <taxon>Carangaria incertae sedis</taxon>
        <taxon>Centropomidae</taxon>
        <taxon>Lates</taxon>
    </lineage>
</organism>
<reference evidence="9" key="1">
    <citation type="submission" date="2022-08" db="EMBL/GenBank/DDBJ databases">
        <title>Genome sequencing of akame (Lates japonicus).</title>
        <authorList>
            <person name="Hashiguchi Y."/>
            <person name="Takahashi H."/>
        </authorList>
    </citation>
    <scope>NUCLEOTIDE SEQUENCE</scope>
    <source>
        <strain evidence="9">Kochi</strain>
    </source>
</reference>
<evidence type="ECO:0000313" key="10">
    <source>
        <dbReference type="Proteomes" id="UP001279410"/>
    </source>
</evidence>
<dbReference type="EMBL" id="BRZM01000013">
    <property type="protein sequence ID" value="GLD52176.1"/>
    <property type="molecule type" value="Genomic_DNA"/>
</dbReference>
<comment type="similarity">
    <text evidence="2">Belongs to the fibroblast growth factor-binding protein family.</text>
</comment>
<feature type="signal peptide" evidence="8">
    <location>
        <begin position="1"/>
        <end position="25"/>
    </location>
</feature>
<gene>
    <name evidence="9" type="ORF">AKAME5_000511400</name>
</gene>
<protein>
    <submittedName>
        <fullName evidence="9">Fibroblast growth factor-binding protein 1</fullName>
    </submittedName>
</protein>
<comment type="subcellular location">
    <subcellularLocation>
        <location evidence="1">Secreted</location>
    </subcellularLocation>
</comment>
<evidence type="ECO:0000256" key="1">
    <source>
        <dbReference type="ARBA" id="ARBA00004613"/>
    </source>
</evidence>
<keyword evidence="3" id="KW-0964">Secreted</keyword>
<dbReference type="AlphaFoldDB" id="A0AAD3MEI8"/>
<evidence type="ECO:0000256" key="3">
    <source>
        <dbReference type="ARBA" id="ARBA00022525"/>
    </source>
</evidence>
<evidence type="ECO:0000256" key="6">
    <source>
        <dbReference type="ARBA" id="ARBA00023183"/>
    </source>
</evidence>
<evidence type="ECO:0000256" key="5">
    <source>
        <dbReference type="ARBA" id="ARBA00023157"/>
    </source>
</evidence>
<name>A0AAD3MEI8_LATJO</name>